<proteinExistence type="predicted"/>
<evidence type="ECO:0000313" key="2">
    <source>
        <dbReference type="Proteomes" id="UP001529510"/>
    </source>
</evidence>
<feature type="non-terminal residue" evidence="1">
    <location>
        <position position="1"/>
    </location>
</feature>
<comment type="caution">
    <text evidence="1">The sequence shown here is derived from an EMBL/GenBank/DDBJ whole genome shotgun (WGS) entry which is preliminary data.</text>
</comment>
<name>A0ABD0N2D6_CIRMR</name>
<dbReference type="AlphaFoldDB" id="A0ABD0N2D6"/>
<evidence type="ECO:0000313" key="1">
    <source>
        <dbReference type="EMBL" id="KAL0156334.1"/>
    </source>
</evidence>
<keyword evidence="2" id="KW-1185">Reference proteome</keyword>
<organism evidence="1 2">
    <name type="scientific">Cirrhinus mrigala</name>
    <name type="common">Mrigala</name>
    <dbReference type="NCBI Taxonomy" id="683832"/>
    <lineage>
        <taxon>Eukaryota</taxon>
        <taxon>Metazoa</taxon>
        <taxon>Chordata</taxon>
        <taxon>Craniata</taxon>
        <taxon>Vertebrata</taxon>
        <taxon>Euteleostomi</taxon>
        <taxon>Actinopterygii</taxon>
        <taxon>Neopterygii</taxon>
        <taxon>Teleostei</taxon>
        <taxon>Ostariophysi</taxon>
        <taxon>Cypriniformes</taxon>
        <taxon>Cyprinidae</taxon>
        <taxon>Labeoninae</taxon>
        <taxon>Labeonini</taxon>
        <taxon>Cirrhinus</taxon>
    </lineage>
</organism>
<protein>
    <submittedName>
        <fullName evidence="1">Uncharacterized protein</fullName>
    </submittedName>
</protein>
<sequence>KLLMDREHVLQKIGLSEKQWKPVKAEFDQVSAVHSDTKAELDRLERQTFLEELKNR</sequence>
<reference evidence="1 2" key="1">
    <citation type="submission" date="2024-05" db="EMBL/GenBank/DDBJ databases">
        <title>Genome sequencing and assembly of Indian major carp, Cirrhinus mrigala (Hamilton, 1822).</title>
        <authorList>
            <person name="Mohindra V."/>
            <person name="Chowdhury L.M."/>
            <person name="Lal K."/>
            <person name="Jena J.K."/>
        </authorList>
    </citation>
    <scope>NUCLEOTIDE SEQUENCE [LARGE SCALE GENOMIC DNA]</scope>
    <source>
        <strain evidence="1">CM1030</strain>
        <tissue evidence="1">Blood</tissue>
    </source>
</reference>
<dbReference type="EMBL" id="JAMKFB020000024">
    <property type="protein sequence ID" value="KAL0156334.1"/>
    <property type="molecule type" value="Genomic_DNA"/>
</dbReference>
<dbReference type="Proteomes" id="UP001529510">
    <property type="component" value="Unassembled WGS sequence"/>
</dbReference>
<feature type="non-terminal residue" evidence="1">
    <location>
        <position position="56"/>
    </location>
</feature>
<accession>A0ABD0N2D6</accession>
<gene>
    <name evidence="1" type="ORF">M9458_047580</name>
</gene>